<sequence length="71" mass="8258">MPGELVTRYCPSCEARVKALEQAFSQPRKCPKCQTVVTFFDYPRDVRDAVPIRRRLLRRSGLITLFTLLSR</sequence>
<name>A0A5K7XN99_9BACT</name>
<proteinExistence type="predicted"/>
<evidence type="ECO:0000313" key="1">
    <source>
        <dbReference type="EMBL" id="BBO34599.1"/>
    </source>
</evidence>
<gene>
    <name evidence="1" type="ORF">PLANPX_4211</name>
</gene>
<reference evidence="2" key="1">
    <citation type="submission" date="2019-10" db="EMBL/GenBank/DDBJ databases">
        <title>Lacipirellula parvula gen. nov., sp. nov., representing a lineage of planctomycetes widespread in freshwater anoxic habitats, and description of the family Lacipirellulaceae.</title>
        <authorList>
            <person name="Dedysh S.N."/>
            <person name="Kulichevskaya I.S."/>
            <person name="Beletsky A.V."/>
            <person name="Rakitin A.L."/>
            <person name="Mardanov A.V."/>
            <person name="Ivanova A.A."/>
            <person name="Saltykova V.X."/>
            <person name="Rijpstra W.I.C."/>
            <person name="Sinninghe Damste J.S."/>
            <person name="Ravin N.V."/>
        </authorList>
    </citation>
    <scope>NUCLEOTIDE SEQUENCE [LARGE SCALE GENOMIC DNA]</scope>
    <source>
        <strain evidence="2">PX69</strain>
    </source>
</reference>
<protein>
    <submittedName>
        <fullName evidence="1">Uncharacterized protein</fullName>
    </submittedName>
</protein>
<evidence type="ECO:0000313" key="2">
    <source>
        <dbReference type="Proteomes" id="UP000326837"/>
    </source>
</evidence>
<dbReference type="KEGG" id="lpav:PLANPX_4211"/>
<dbReference type="EMBL" id="AP021861">
    <property type="protein sequence ID" value="BBO34599.1"/>
    <property type="molecule type" value="Genomic_DNA"/>
</dbReference>
<accession>A0A5K7XN99</accession>
<keyword evidence="2" id="KW-1185">Reference proteome</keyword>
<dbReference type="Proteomes" id="UP000326837">
    <property type="component" value="Chromosome"/>
</dbReference>
<dbReference type="AlphaFoldDB" id="A0A5K7XN99"/>
<organism evidence="1 2">
    <name type="scientific">Lacipirellula parvula</name>
    <dbReference type="NCBI Taxonomy" id="2650471"/>
    <lineage>
        <taxon>Bacteria</taxon>
        <taxon>Pseudomonadati</taxon>
        <taxon>Planctomycetota</taxon>
        <taxon>Planctomycetia</taxon>
        <taxon>Pirellulales</taxon>
        <taxon>Lacipirellulaceae</taxon>
        <taxon>Lacipirellula</taxon>
    </lineage>
</organism>